<evidence type="ECO:0000256" key="1">
    <source>
        <dbReference type="ARBA" id="ARBA00009865"/>
    </source>
</evidence>
<sequence length="817" mass="92270">MGEDYYLVTSSFEWYPGLPIYHSKDLMHWEQIGHVLARPSQLNLKAGLKHSAGLWAPKIRYHEGVFYVICTAQQAGGNFYVTAKSPAGPWSEPVFLKDAPGIDPSLFFDDDGTCWYTGSINGTKNQDRYPNEDRIYIQKLDLQQGKLVGERKVISTGHAVNAPFAEAPHLYKIGKKYLLLVAEGGTWNNHAVTAFMADSVMGPYVPGIANPVLTHRFLGKQADITTVGHADLVQTPEGKWWSVMLGVRPLDGFTMLGRETFLTPVEFQNGWPVFNPGVGRVLSVEKATGIRPHPFPLEPVRDDFDTPELRNCWNFLRTPYTRWFELADGKLMLQLRPESVKEPVNPSLIARRIQHFNFTASAMMHFKPAREGEEAGLILMQNGANHYRLVKQRRHGKDSLLLYKVDKGRQMVMASLPYKDKQVCLWVVAQGKSYRFYVGSQPEKMMALGEAQDATINSSNHAGGFIGPFIGMYASSNGQKSGNKVSFDYFEYKEGAAFPLQVRKHSLHEIAVRDPYIFPDEKTQTYYLYCATRQKADRPNGKHGLKMYKSRDLKTWEGPYMVYESVDSEWADASHGIWAPEMHEYKGKYYLFATFTNEKSPLPQQFPGRPFLHRRATALLVADTPEGPFVPLTGKPHTPADWMSLDGTLYVENGKPYMVFCHEWTQVTDGTMELLPLSEDLYTPEGTPVTMFRAKDASWVQSLDMYKGKEVEGYVTDGCFLHRNANGKLIMLWSSFGPGGYAVSTAVSVSGSIWGPWKHRPSPLYGEHGGHAMLFKTFDGRLIMTLHYPNGGAEPHARFFEMKESDDTLEIVRELDL</sequence>
<dbReference type="InterPro" id="IPR041542">
    <property type="entry name" value="GH43_C2"/>
</dbReference>
<evidence type="ECO:0000313" key="6">
    <source>
        <dbReference type="EMBL" id="EDY96571.1"/>
    </source>
</evidence>
<keyword evidence="3" id="KW-0326">Glycosidase</keyword>
<evidence type="ECO:0000256" key="2">
    <source>
        <dbReference type="ARBA" id="ARBA00022801"/>
    </source>
</evidence>
<accession>B5CWC4</accession>
<dbReference type="EMBL" id="ABQC02000012">
    <property type="protein sequence ID" value="EDY96571.1"/>
    <property type="molecule type" value="Genomic_DNA"/>
</dbReference>
<dbReference type="eggNOG" id="COG3507">
    <property type="taxonomic scope" value="Bacteria"/>
</dbReference>
<evidence type="ECO:0000313" key="7">
    <source>
        <dbReference type="Proteomes" id="UP000003452"/>
    </source>
</evidence>
<protein>
    <submittedName>
        <fullName evidence="6">Glycosyl hydrolase, family 43</fullName>
    </submittedName>
</protein>
<dbReference type="GO" id="GO:0005975">
    <property type="term" value="P:carbohydrate metabolic process"/>
    <property type="evidence" value="ECO:0007669"/>
    <property type="project" value="InterPro"/>
</dbReference>
<dbReference type="CDD" id="cd08981">
    <property type="entry name" value="GH43_Bt1873-like"/>
    <property type="match status" value="1"/>
</dbReference>
<evidence type="ECO:0000259" key="5">
    <source>
        <dbReference type="Pfam" id="PF17851"/>
    </source>
</evidence>
<gene>
    <name evidence="6" type="ORF">BACPLE_01014</name>
</gene>
<feature type="site" description="Important for catalytic activity, responsible for pKa modulation of the active site Glu and correct orientation of both the proton donor and substrate" evidence="4">
    <location>
        <position position="103"/>
    </location>
</feature>
<dbReference type="SUPFAM" id="SSF75005">
    <property type="entry name" value="Arabinanase/levansucrase/invertase"/>
    <property type="match status" value="2"/>
</dbReference>
<evidence type="ECO:0000256" key="3">
    <source>
        <dbReference type="ARBA" id="ARBA00023295"/>
    </source>
</evidence>
<dbReference type="InterPro" id="IPR013320">
    <property type="entry name" value="ConA-like_dom_sf"/>
</dbReference>
<dbReference type="CDD" id="cd18617">
    <property type="entry name" value="GH43_XynB-like"/>
    <property type="match status" value="1"/>
</dbReference>
<dbReference type="SUPFAM" id="SSF49899">
    <property type="entry name" value="Concanavalin A-like lectins/glucanases"/>
    <property type="match status" value="1"/>
</dbReference>
<feature type="domain" description="Beta-xylosidase C-terminal Concanavalin A-like" evidence="5">
    <location>
        <begin position="301"/>
        <end position="493"/>
    </location>
</feature>
<comment type="caution">
    <text evidence="6">The sequence shown here is derived from an EMBL/GenBank/DDBJ whole genome shotgun (WGS) entry which is preliminary data.</text>
</comment>
<dbReference type="AlphaFoldDB" id="B5CWC4"/>
<dbReference type="Proteomes" id="UP000003452">
    <property type="component" value="Unassembled WGS sequence"/>
</dbReference>
<reference evidence="6 7" key="2">
    <citation type="submission" date="2008-08" db="EMBL/GenBank/DDBJ databases">
        <authorList>
            <person name="Fulton L."/>
            <person name="Clifton S."/>
            <person name="Fulton B."/>
            <person name="Xu J."/>
            <person name="Minx P."/>
            <person name="Pepin K.H."/>
            <person name="Johnson M."/>
            <person name="Thiruvilangam P."/>
            <person name="Bhonagiri V."/>
            <person name="Nash W.E."/>
            <person name="Mardis E.R."/>
            <person name="Wilson R.K."/>
        </authorList>
    </citation>
    <scope>NUCLEOTIDE SEQUENCE [LARGE SCALE GENOMIC DNA]</scope>
    <source>
        <strain evidence="7">DSM 17135 / JCM 12973 / M2</strain>
    </source>
</reference>
<organism evidence="6 7">
    <name type="scientific">Phocaeicola plebeius (strain DSM 17135 / JCM 12973 / CCUG 54634 / M2)</name>
    <name type="common">Bacteroides plebeius</name>
    <dbReference type="NCBI Taxonomy" id="484018"/>
    <lineage>
        <taxon>Bacteria</taxon>
        <taxon>Pseudomonadati</taxon>
        <taxon>Bacteroidota</taxon>
        <taxon>Bacteroidia</taxon>
        <taxon>Bacteroidales</taxon>
        <taxon>Bacteroidaceae</taxon>
        <taxon>Phocaeicola</taxon>
    </lineage>
</organism>
<name>B5CWC4_PHOPM</name>
<dbReference type="PANTHER" id="PTHR42812">
    <property type="entry name" value="BETA-XYLOSIDASE"/>
    <property type="match status" value="1"/>
</dbReference>
<proteinExistence type="inferred from homology"/>
<dbReference type="InterPro" id="IPR023296">
    <property type="entry name" value="Glyco_hydro_beta-prop_sf"/>
</dbReference>
<dbReference type="Pfam" id="PF04616">
    <property type="entry name" value="Glyco_hydro_43"/>
    <property type="match status" value="2"/>
</dbReference>
<comment type="similarity">
    <text evidence="1">Belongs to the glycosyl hydrolase 43 family.</text>
</comment>
<dbReference type="PANTHER" id="PTHR42812:SF12">
    <property type="entry name" value="BETA-XYLOSIDASE-RELATED"/>
    <property type="match status" value="1"/>
</dbReference>
<evidence type="ECO:0000256" key="4">
    <source>
        <dbReference type="PIRSR" id="PIRSR606710-2"/>
    </source>
</evidence>
<reference evidence="6 7" key="1">
    <citation type="submission" date="2008-08" db="EMBL/GenBank/DDBJ databases">
        <title>Draft genome sequence of Bacteroides plebeius (DSM 17135).</title>
        <authorList>
            <person name="Sudarsanam P."/>
            <person name="Ley R."/>
            <person name="Guruge J."/>
            <person name="Turnbaugh P.J."/>
            <person name="Mahowald M."/>
            <person name="Liep D."/>
            <person name="Gordon J."/>
        </authorList>
    </citation>
    <scope>NUCLEOTIDE SEQUENCE [LARGE SCALE GENOMIC DNA]</scope>
    <source>
        <strain evidence="7">DSM 17135 / JCM 12973 / M2</strain>
    </source>
</reference>
<dbReference type="InterPro" id="IPR006710">
    <property type="entry name" value="Glyco_hydro_43"/>
</dbReference>
<keyword evidence="2 6" id="KW-0378">Hydrolase</keyword>
<dbReference type="Pfam" id="PF17851">
    <property type="entry name" value="GH43_C2"/>
    <property type="match status" value="1"/>
</dbReference>
<dbReference type="GO" id="GO:0004553">
    <property type="term" value="F:hydrolase activity, hydrolyzing O-glycosyl compounds"/>
    <property type="evidence" value="ECO:0007669"/>
    <property type="project" value="InterPro"/>
</dbReference>
<dbReference type="Gene3D" id="2.60.120.200">
    <property type="match status" value="1"/>
</dbReference>
<dbReference type="InterPro" id="IPR051795">
    <property type="entry name" value="Glycosyl_Hydrlase_43"/>
</dbReference>
<dbReference type="HOGENOM" id="CLU_345701_0_0_10"/>
<dbReference type="Gene3D" id="2.115.10.20">
    <property type="entry name" value="Glycosyl hydrolase domain, family 43"/>
    <property type="match status" value="2"/>
</dbReference>